<gene>
    <name evidence="2" type="ORF">KK1_036570</name>
</gene>
<protein>
    <submittedName>
        <fullName evidence="2">Uncharacterized protein</fullName>
    </submittedName>
</protein>
<proteinExistence type="predicted"/>
<dbReference type="Proteomes" id="UP000075243">
    <property type="component" value="Unassembled WGS sequence"/>
</dbReference>
<dbReference type="Gramene" id="C.cajan_31984.t">
    <property type="protein sequence ID" value="C.cajan_31984.t.cds1"/>
    <property type="gene ID" value="C.cajan_31984"/>
</dbReference>
<feature type="region of interest" description="Disordered" evidence="1">
    <location>
        <begin position="1"/>
        <end position="36"/>
    </location>
</feature>
<dbReference type="AlphaFoldDB" id="A0A151RHL3"/>
<reference evidence="2" key="1">
    <citation type="journal article" date="2012" name="Nat. Biotechnol.">
        <title>Draft genome sequence of pigeonpea (Cajanus cajan), an orphan legume crop of resource-poor farmers.</title>
        <authorList>
            <person name="Varshney R.K."/>
            <person name="Chen W."/>
            <person name="Li Y."/>
            <person name="Bharti A.K."/>
            <person name="Saxena R.K."/>
            <person name="Schlueter J.A."/>
            <person name="Donoghue M.T."/>
            <person name="Azam S."/>
            <person name="Fan G."/>
            <person name="Whaley A.M."/>
            <person name="Farmer A.D."/>
            <person name="Sheridan J."/>
            <person name="Iwata A."/>
            <person name="Tuteja R."/>
            <person name="Penmetsa R.V."/>
            <person name="Wu W."/>
            <person name="Upadhyaya H.D."/>
            <person name="Yang S.P."/>
            <person name="Shah T."/>
            <person name="Saxena K.B."/>
            <person name="Michael T."/>
            <person name="McCombie W.R."/>
            <person name="Yang B."/>
            <person name="Zhang G."/>
            <person name="Yang H."/>
            <person name="Wang J."/>
            <person name="Spillane C."/>
            <person name="Cook D.R."/>
            <person name="May G.D."/>
            <person name="Xu X."/>
            <person name="Jackson S.A."/>
        </authorList>
    </citation>
    <scope>NUCLEOTIDE SEQUENCE [LARGE SCALE GENOMIC DNA]</scope>
</reference>
<accession>A0A151RHL3</accession>
<dbReference type="EMBL" id="KQ483739">
    <property type="protein sequence ID" value="KYP42008.1"/>
    <property type="molecule type" value="Genomic_DNA"/>
</dbReference>
<evidence type="ECO:0000313" key="3">
    <source>
        <dbReference type="Proteomes" id="UP000075243"/>
    </source>
</evidence>
<evidence type="ECO:0000256" key="1">
    <source>
        <dbReference type="SAM" id="MobiDB-lite"/>
    </source>
</evidence>
<organism evidence="2 3">
    <name type="scientific">Cajanus cajan</name>
    <name type="common">Pigeon pea</name>
    <name type="synonym">Cajanus indicus</name>
    <dbReference type="NCBI Taxonomy" id="3821"/>
    <lineage>
        <taxon>Eukaryota</taxon>
        <taxon>Viridiplantae</taxon>
        <taxon>Streptophyta</taxon>
        <taxon>Embryophyta</taxon>
        <taxon>Tracheophyta</taxon>
        <taxon>Spermatophyta</taxon>
        <taxon>Magnoliopsida</taxon>
        <taxon>eudicotyledons</taxon>
        <taxon>Gunneridae</taxon>
        <taxon>Pentapetalae</taxon>
        <taxon>rosids</taxon>
        <taxon>fabids</taxon>
        <taxon>Fabales</taxon>
        <taxon>Fabaceae</taxon>
        <taxon>Papilionoideae</taxon>
        <taxon>50 kb inversion clade</taxon>
        <taxon>NPAAA clade</taxon>
        <taxon>indigoferoid/millettioid clade</taxon>
        <taxon>Phaseoleae</taxon>
        <taxon>Cajanus</taxon>
    </lineage>
</organism>
<keyword evidence="3" id="KW-1185">Reference proteome</keyword>
<evidence type="ECO:0000313" key="2">
    <source>
        <dbReference type="EMBL" id="KYP42008.1"/>
    </source>
</evidence>
<name>A0A151RHL3_CAJCA</name>
<sequence length="69" mass="7480">MHEINEPQPISCTKLRWKGGGSINDPQAPQGGKAMTNIPLVISEAISEALEETRGSTKSHKCRSHQLAN</sequence>